<dbReference type="Proteomes" id="UP001321760">
    <property type="component" value="Unassembled WGS sequence"/>
</dbReference>
<feature type="compositionally biased region" description="Polar residues" evidence="1">
    <location>
        <begin position="25"/>
        <end position="36"/>
    </location>
</feature>
<protein>
    <submittedName>
        <fullName evidence="2">Uncharacterized protein</fullName>
    </submittedName>
</protein>
<reference evidence="2" key="1">
    <citation type="journal article" date="2023" name="Mol. Phylogenet. Evol.">
        <title>Genome-scale phylogeny and comparative genomics of the fungal order Sordariales.</title>
        <authorList>
            <person name="Hensen N."/>
            <person name="Bonometti L."/>
            <person name="Westerberg I."/>
            <person name="Brannstrom I.O."/>
            <person name="Guillou S."/>
            <person name="Cros-Aarteil S."/>
            <person name="Calhoun S."/>
            <person name="Haridas S."/>
            <person name="Kuo A."/>
            <person name="Mondo S."/>
            <person name="Pangilinan J."/>
            <person name="Riley R."/>
            <person name="LaButti K."/>
            <person name="Andreopoulos B."/>
            <person name="Lipzen A."/>
            <person name="Chen C."/>
            <person name="Yan M."/>
            <person name="Daum C."/>
            <person name="Ng V."/>
            <person name="Clum A."/>
            <person name="Steindorff A."/>
            <person name="Ohm R.A."/>
            <person name="Martin F."/>
            <person name="Silar P."/>
            <person name="Natvig D.O."/>
            <person name="Lalanne C."/>
            <person name="Gautier V."/>
            <person name="Ament-Velasquez S.L."/>
            <person name="Kruys A."/>
            <person name="Hutchinson M.I."/>
            <person name="Powell A.J."/>
            <person name="Barry K."/>
            <person name="Miller A.N."/>
            <person name="Grigoriev I.V."/>
            <person name="Debuchy R."/>
            <person name="Gladieux P."/>
            <person name="Hiltunen Thoren M."/>
            <person name="Johannesson H."/>
        </authorList>
    </citation>
    <scope>NUCLEOTIDE SEQUENCE</scope>
    <source>
        <strain evidence="2">PSN243</strain>
    </source>
</reference>
<evidence type="ECO:0000313" key="3">
    <source>
        <dbReference type="Proteomes" id="UP001321760"/>
    </source>
</evidence>
<comment type="caution">
    <text evidence="2">The sequence shown here is derived from an EMBL/GenBank/DDBJ whole genome shotgun (WGS) entry which is preliminary data.</text>
</comment>
<sequence length="269" mass="29529">MAGCRYRVRHGVDQNAATSIPPDAPNSSQSGTTSPRLLTPVDSMRFRPDGSQLSSTGRCHKTVGQHIGRGAGFLFDVLNLQRPISTNASVTWGQTDLWRSKDTHVVWGTTKAIGAKTRFVPHQLHVKECRHVSGSRLAKTPPVAVSHVSHKTVKKASFSSQMLQDWIYQLGRTFEWYPSLRIGADVTRGVMSSISGPHSGQHRRETGACRVSSRDSGYLEESANEKIQCIPTERPEVCVCRFAYAGAANNLHIPTRTVAIVSSWPSLGR</sequence>
<gene>
    <name evidence="2" type="ORF">QBC34DRAFT_76768</name>
</gene>
<dbReference type="EMBL" id="MU865932">
    <property type="protein sequence ID" value="KAK4450619.1"/>
    <property type="molecule type" value="Genomic_DNA"/>
</dbReference>
<feature type="region of interest" description="Disordered" evidence="1">
    <location>
        <begin position="13"/>
        <end position="42"/>
    </location>
</feature>
<accession>A0AAV9GP52</accession>
<proteinExistence type="predicted"/>
<dbReference type="AlphaFoldDB" id="A0AAV9GP52"/>
<evidence type="ECO:0000256" key="1">
    <source>
        <dbReference type="SAM" id="MobiDB-lite"/>
    </source>
</evidence>
<organism evidence="2 3">
    <name type="scientific">Podospora aff. communis PSN243</name>
    <dbReference type="NCBI Taxonomy" id="3040156"/>
    <lineage>
        <taxon>Eukaryota</taxon>
        <taxon>Fungi</taxon>
        <taxon>Dikarya</taxon>
        <taxon>Ascomycota</taxon>
        <taxon>Pezizomycotina</taxon>
        <taxon>Sordariomycetes</taxon>
        <taxon>Sordariomycetidae</taxon>
        <taxon>Sordariales</taxon>
        <taxon>Podosporaceae</taxon>
        <taxon>Podospora</taxon>
    </lineage>
</organism>
<evidence type="ECO:0000313" key="2">
    <source>
        <dbReference type="EMBL" id="KAK4450619.1"/>
    </source>
</evidence>
<keyword evidence="3" id="KW-1185">Reference proteome</keyword>
<reference evidence="2" key="2">
    <citation type="submission" date="2023-05" db="EMBL/GenBank/DDBJ databases">
        <authorList>
            <consortium name="Lawrence Berkeley National Laboratory"/>
            <person name="Steindorff A."/>
            <person name="Hensen N."/>
            <person name="Bonometti L."/>
            <person name="Westerberg I."/>
            <person name="Brannstrom I.O."/>
            <person name="Guillou S."/>
            <person name="Cros-Aarteil S."/>
            <person name="Calhoun S."/>
            <person name="Haridas S."/>
            <person name="Kuo A."/>
            <person name="Mondo S."/>
            <person name="Pangilinan J."/>
            <person name="Riley R."/>
            <person name="Labutti K."/>
            <person name="Andreopoulos B."/>
            <person name="Lipzen A."/>
            <person name="Chen C."/>
            <person name="Yanf M."/>
            <person name="Daum C."/>
            <person name="Ng V."/>
            <person name="Clum A."/>
            <person name="Ohm R."/>
            <person name="Martin F."/>
            <person name="Silar P."/>
            <person name="Natvig D."/>
            <person name="Lalanne C."/>
            <person name="Gautier V."/>
            <person name="Ament-Velasquez S.L."/>
            <person name="Kruys A."/>
            <person name="Hutchinson M.I."/>
            <person name="Powell A.J."/>
            <person name="Barry K."/>
            <person name="Miller A.N."/>
            <person name="Grigoriev I.V."/>
            <person name="Debuchy R."/>
            <person name="Gladieux P."/>
            <person name="Thoren M.H."/>
            <person name="Johannesson H."/>
        </authorList>
    </citation>
    <scope>NUCLEOTIDE SEQUENCE</scope>
    <source>
        <strain evidence="2">PSN243</strain>
    </source>
</reference>
<name>A0AAV9GP52_9PEZI</name>